<keyword evidence="3" id="KW-1185">Reference proteome</keyword>
<dbReference type="Pfam" id="PF01833">
    <property type="entry name" value="TIG"/>
    <property type="match status" value="1"/>
</dbReference>
<dbReference type="Gene3D" id="2.60.40.10">
    <property type="entry name" value="Immunoglobulins"/>
    <property type="match status" value="2"/>
</dbReference>
<reference evidence="2 3" key="1">
    <citation type="submission" date="2020-08" db="EMBL/GenBank/DDBJ databases">
        <title>Genome public.</title>
        <authorList>
            <person name="Liu C."/>
            <person name="Sun Q."/>
        </authorList>
    </citation>
    <scope>NUCLEOTIDE SEQUENCE [LARGE SCALE GENOMIC DNA]</scope>
    <source>
        <strain evidence="2 3">M27</strain>
    </source>
</reference>
<dbReference type="PROSITE" id="PS51257">
    <property type="entry name" value="PROKAR_LIPOPROTEIN"/>
    <property type="match status" value="1"/>
</dbReference>
<dbReference type="Proteomes" id="UP000600600">
    <property type="component" value="Unassembled WGS sequence"/>
</dbReference>
<dbReference type="InterPro" id="IPR002909">
    <property type="entry name" value="IPT_dom"/>
</dbReference>
<proteinExistence type="predicted"/>
<sequence>MMNINKIIIGWVSVIASVLVLVTACHETLNVDPLDTTPPEITGFTPKIGQIGTMVSITGTHLRDVTSIKIGGVEANVTRVNRTLVMAEITKDNLSGKIEVTSPYGTAIAEEDFVIEYLRPEVTEWSKETGVFAAMVIKGKNLELVNEISFGTKASVLKSDFELQSDEKIEIIVPYYESDGAVDLVLKYNYGVDPTELVIENAFTLDATAPSVTSISEKAFIGATFDIIGSNLNVVEKILLEGRELAVELATSDKLTCLIPTDFEVNDNAKIEFVYFGGKMQTSVGNIVLEESPCYVWKRITLYGPTHPNVNFFSGITGLSYTPCEFEANAGKIHLALYPGANGLNFGSLYPKDGGLLDKRWTCNGNQISGANGVPLRFRKLKESNEADAKFIKMINEGTLEYFDAEKAAEAGLSYSTKKQVIRYKAEDDMSGGTGGLPYNESNDEGITIGGINLLMVTDKNYKEVLQIGFVKLISVSRTSAADANGTMTIDFYFEKK</sequence>
<dbReference type="InterPro" id="IPR013783">
    <property type="entry name" value="Ig-like_fold"/>
</dbReference>
<evidence type="ECO:0000313" key="2">
    <source>
        <dbReference type="EMBL" id="MBC5603375.1"/>
    </source>
</evidence>
<organism evidence="2 3">
    <name type="scientific">Bacteroides difficilis</name>
    <dbReference type="NCBI Taxonomy" id="2763021"/>
    <lineage>
        <taxon>Bacteria</taxon>
        <taxon>Pseudomonadati</taxon>
        <taxon>Bacteroidota</taxon>
        <taxon>Bacteroidia</taxon>
        <taxon>Bacteroidales</taxon>
        <taxon>Bacteroidaceae</taxon>
        <taxon>Bacteroides</taxon>
    </lineage>
</organism>
<protein>
    <submittedName>
        <fullName evidence="2">IPT/TIG domain-containing protein</fullName>
    </submittedName>
</protein>
<evidence type="ECO:0000313" key="3">
    <source>
        <dbReference type="Proteomes" id="UP000600600"/>
    </source>
</evidence>
<dbReference type="InterPro" id="IPR014756">
    <property type="entry name" value="Ig_E-set"/>
</dbReference>
<feature type="domain" description="IPT/TIG" evidence="1">
    <location>
        <begin position="39"/>
        <end position="102"/>
    </location>
</feature>
<dbReference type="RefSeq" id="WP_186966179.1">
    <property type="nucleotide sequence ID" value="NZ_JACOOE010000001.1"/>
</dbReference>
<dbReference type="SUPFAM" id="SSF81296">
    <property type="entry name" value="E set domains"/>
    <property type="match status" value="1"/>
</dbReference>
<accession>A0ABR7C6E4</accession>
<comment type="caution">
    <text evidence="2">The sequence shown here is derived from an EMBL/GenBank/DDBJ whole genome shotgun (WGS) entry which is preliminary data.</text>
</comment>
<name>A0ABR7C6E4_9BACE</name>
<gene>
    <name evidence="2" type="ORF">H8S67_01620</name>
</gene>
<dbReference type="EMBL" id="JACOOE010000001">
    <property type="protein sequence ID" value="MBC5603375.1"/>
    <property type="molecule type" value="Genomic_DNA"/>
</dbReference>
<evidence type="ECO:0000259" key="1">
    <source>
        <dbReference type="Pfam" id="PF01833"/>
    </source>
</evidence>